<name>A0A8S5N4S2_9VIRU</name>
<keyword evidence="1" id="KW-1133">Transmembrane helix</keyword>
<organism evidence="2">
    <name type="scientific">Microviridae sp. ctNWS1</name>
    <dbReference type="NCBI Taxonomy" id="2826733"/>
    <lineage>
        <taxon>Viruses</taxon>
        <taxon>Monodnaviria</taxon>
        <taxon>Sangervirae</taxon>
        <taxon>Phixviricota</taxon>
        <taxon>Malgrandaviricetes</taxon>
        <taxon>Petitvirales</taxon>
        <taxon>Microviridae</taxon>
    </lineage>
</organism>
<dbReference type="EMBL" id="BK015056">
    <property type="protein sequence ID" value="DAD89258.1"/>
    <property type="molecule type" value="Genomic_DNA"/>
</dbReference>
<proteinExistence type="predicted"/>
<evidence type="ECO:0000256" key="1">
    <source>
        <dbReference type="SAM" id="Phobius"/>
    </source>
</evidence>
<evidence type="ECO:0000313" key="2">
    <source>
        <dbReference type="EMBL" id="DAD89258.1"/>
    </source>
</evidence>
<accession>A0A8S5N4S2</accession>
<sequence length="217" mass="24591">MALRSYMPRKSIGAMPSCLIRRVCRSSLLPELPVVFRGLLRPPAVTVRKSPSFGRLLFKALFFVEFGLEYLRVDNCLAQVEILRNFRYSLRCRMLVPCCVFFVQDFFVEMPSVRSVFASGVPPGAFEIGRFAGDFTESGRRCGLLHCGAQSVGFRSGYGLLTVRVPHFIRRLRVPRGPSFVLSVLLGLVSLFFRLFASLRGRVEQHGCKNRHDPYYG</sequence>
<feature type="transmembrane region" description="Helical" evidence="1">
    <location>
        <begin position="180"/>
        <end position="197"/>
    </location>
</feature>
<protein>
    <submittedName>
        <fullName evidence="2">Uncharacterized protein</fullName>
    </submittedName>
</protein>
<keyword evidence="1" id="KW-0472">Membrane</keyword>
<reference evidence="2" key="1">
    <citation type="journal article" date="2021" name="Proc. Natl. Acad. Sci. U.S.A.">
        <title>A Catalog of Tens of Thousands of Viruses from Human Metagenomes Reveals Hidden Associations with Chronic Diseases.</title>
        <authorList>
            <person name="Tisza M.J."/>
            <person name="Buck C.B."/>
        </authorList>
    </citation>
    <scope>NUCLEOTIDE SEQUENCE</scope>
    <source>
        <strain evidence="2">CtNWS1</strain>
    </source>
</reference>
<keyword evidence="1" id="KW-0812">Transmembrane</keyword>